<feature type="domain" description="ATP-grasp" evidence="14">
    <location>
        <begin position="107"/>
        <end position="312"/>
    </location>
</feature>
<sequence length="427" mass="45040">MRVLVIGSGGREHALAWKIAQSPKLTKLFIAPGNGGTAEVAKNLAVDITNHDAVIALCHQHAIDFVVVGPDAQVVAGLGDDLRAAGFACFCPSKAAGQLEGSKGFTKALCDEMDIPTAAYGRFDTEAAALAHIYANGAPIVIKADGLAAGKGVTVAMSVEEAEEAVIDCFAGAFGASGAEVVIEEFMEGEEVSLFVLCDGTNILPLTTAQDHKRAFDGDTGPNTGGMGAYSPADVMTIEQYDDAMARIIEPTVRGLAARGTPYQGVLYAGLMLTADGPKLVEYNARFGDPETQAMMIRLESDLLELLFATATGALAGQHVVWKDQYAVTVIMATNGYPGDYGKGSEIKNAEGLNTPDLHVFHAGTRREGQRLLAAGGRVLNVTALGSTVKEAQQRAYAGVDQIIWPEGFCRRDIGWRQIAREFTTSA</sequence>
<comment type="pathway">
    <text evidence="3 12">Purine metabolism; IMP biosynthesis via de novo pathway; N(1)-(5-phospho-D-ribosyl)glycinamide from 5-phospho-alpha-D-ribose 1-diphosphate: step 2/2.</text>
</comment>
<organism evidence="15 16">
    <name type="scientific">Devosia neptuniae</name>
    <dbReference type="NCBI Taxonomy" id="191302"/>
    <lineage>
        <taxon>Bacteria</taxon>
        <taxon>Pseudomonadati</taxon>
        <taxon>Pseudomonadota</taxon>
        <taxon>Alphaproteobacteria</taxon>
        <taxon>Hyphomicrobiales</taxon>
        <taxon>Devosiaceae</taxon>
        <taxon>Devosia</taxon>
    </lineage>
</organism>
<evidence type="ECO:0000256" key="4">
    <source>
        <dbReference type="ARBA" id="ARBA00013255"/>
    </source>
</evidence>
<keyword evidence="16" id="KW-1185">Reference proteome</keyword>
<dbReference type="Gene3D" id="3.40.50.20">
    <property type="match status" value="1"/>
</dbReference>
<dbReference type="Pfam" id="PF02843">
    <property type="entry name" value="GARS_C"/>
    <property type="match status" value="1"/>
</dbReference>
<dbReference type="EC" id="6.3.4.13" evidence="4 12"/>
<dbReference type="InterPro" id="IPR013815">
    <property type="entry name" value="ATP_grasp_subdomain_1"/>
</dbReference>
<proteinExistence type="inferred from homology"/>
<dbReference type="Pfam" id="PF02844">
    <property type="entry name" value="GARS_N"/>
    <property type="match status" value="1"/>
</dbReference>
<evidence type="ECO:0000256" key="10">
    <source>
        <dbReference type="ARBA" id="ARBA00042242"/>
    </source>
</evidence>
<evidence type="ECO:0000259" key="14">
    <source>
        <dbReference type="PROSITE" id="PS50975"/>
    </source>
</evidence>
<dbReference type="InterPro" id="IPR020561">
    <property type="entry name" value="PRibGlycinamid_synth_ATP-grasp"/>
</dbReference>
<keyword evidence="8 13" id="KW-0067">ATP-binding</keyword>
<dbReference type="SMART" id="SM01209">
    <property type="entry name" value="GARS_A"/>
    <property type="match status" value="1"/>
</dbReference>
<dbReference type="SUPFAM" id="SSF51246">
    <property type="entry name" value="Rudiment single hybrid motif"/>
    <property type="match status" value="1"/>
</dbReference>
<dbReference type="NCBIfam" id="TIGR00877">
    <property type="entry name" value="purD"/>
    <property type="match status" value="1"/>
</dbReference>
<evidence type="ECO:0000256" key="9">
    <source>
        <dbReference type="ARBA" id="ARBA00038345"/>
    </source>
</evidence>
<evidence type="ECO:0000256" key="2">
    <source>
        <dbReference type="ARBA" id="ARBA00001946"/>
    </source>
</evidence>
<evidence type="ECO:0000256" key="11">
    <source>
        <dbReference type="ARBA" id="ARBA00042864"/>
    </source>
</evidence>
<dbReference type="InterPro" id="IPR020560">
    <property type="entry name" value="PRibGlycinamide_synth_C-dom"/>
</dbReference>
<dbReference type="InterPro" id="IPR011054">
    <property type="entry name" value="Rudment_hybrid_motif"/>
</dbReference>
<comment type="similarity">
    <text evidence="9 12">Belongs to the GARS family.</text>
</comment>
<name>A0ABY6CE98_9HYPH</name>
<evidence type="ECO:0000256" key="13">
    <source>
        <dbReference type="PROSITE-ProRule" id="PRU00409"/>
    </source>
</evidence>
<dbReference type="SUPFAM" id="SSF52440">
    <property type="entry name" value="PreATP-grasp domain"/>
    <property type="match status" value="1"/>
</dbReference>
<accession>A0ABY6CE98</accession>
<evidence type="ECO:0000256" key="7">
    <source>
        <dbReference type="ARBA" id="ARBA00022755"/>
    </source>
</evidence>
<dbReference type="EMBL" id="CP104965">
    <property type="protein sequence ID" value="UXN70480.1"/>
    <property type="molecule type" value="Genomic_DNA"/>
</dbReference>
<dbReference type="Pfam" id="PF01071">
    <property type="entry name" value="GARS_A"/>
    <property type="match status" value="1"/>
</dbReference>
<comment type="catalytic activity">
    <reaction evidence="12">
        <text>5-phospho-beta-D-ribosylamine + glycine + ATP = N(1)-(5-phospho-beta-D-ribosyl)glycinamide + ADP + phosphate + H(+)</text>
        <dbReference type="Rhea" id="RHEA:17453"/>
        <dbReference type="ChEBI" id="CHEBI:15378"/>
        <dbReference type="ChEBI" id="CHEBI:30616"/>
        <dbReference type="ChEBI" id="CHEBI:43474"/>
        <dbReference type="ChEBI" id="CHEBI:57305"/>
        <dbReference type="ChEBI" id="CHEBI:58681"/>
        <dbReference type="ChEBI" id="CHEBI:143788"/>
        <dbReference type="ChEBI" id="CHEBI:456216"/>
        <dbReference type="EC" id="6.3.4.13"/>
    </reaction>
</comment>
<dbReference type="SMART" id="SM01210">
    <property type="entry name" value="GARS_C"/>
    <property type="match status" value="1"/>
</dbReference>
<evidence type="ECO:0000256" key="3">
    <source>
        <dbReference type="ARBA" id="ARBA00005174"/>
    </source>
</evidence>
<comment type="cofactor">
    <cofactor evidence="1">
        <name>Mn(2+)</name>
        <dbReference type="ChEBI" id="CHEBI:29035"/>
    </cofactor>
</comment>
<dbReference type="InterPro" id="IPR011761">
    <property type="entry name" value="ATP-grasp"/>
</dbReference>
<dbReference type="InterPro" id="IPR020559">
    <property type="entry name" value="PRibGlycinamide_synth_CS"/>
</dbReference>
<evidence type="ECO:0000256" key="1">
    <source>
        <dbReference type="ARBA" id="ARBA00001936"/>
    </source>
</evidence>
<comment type="cofactor">
    <cofactor evidence="2">
        <name>Mg(2+)</name>
        <dbReference type="ChEBI" id="CHEBI:18420"/>
    </cofactor>
</comment>
<dbReference type="Proteomes" id="UP001061862">
    <property type="component" value="Chromosome"/>
</dbReference>
<keyword evidence="7 12" id="KW-0658">Purine biosynthesis</keyword>
<evidence type="ECO:0000313" key="16">
    <source>
        <dbReference type="Proteomes" id="UP001061862"/>
    </source>
</evidence>
<dbReference type="PANTHER" id="PTHR43472:SF1">
    <property type="entry name" value="PHOSPHORIBOSYLAMINE--GLYCINE LIGASE, CHLOROPLASTIC"/>
    <property type="match status" value="1"/>
</dbReference>
<dbReference type="Gene3D" id="3.90.600.10">
    <property type="entry name" value="Phosphoribosylglycinamide synthetase, C-terminal domain"/>
    <property type="match status" value="1"/>
</dbReference>
<keyword evidence="6 13" id="KW-0547">Nucleotide-binding</keyword>
<dbReference type="RefSeq" id="WP_262169543.1">
    <property type="nucleotide sequence ID" value="NZ_CP104965.1"/>
</dbReference>
<evidence type="ECO:0000256" key="5">
    <source>
        <dbReference type="ARBA" id="ARBA00022598"/>
    </source>
</evidence>
<dbReference type="InterPro" id="IPR020562">
    <property type="entry name" value="PRibGlycinamide_synth_N"/>
</dbReference>
<gene>
    <name evidence="12 15" type="primary">purD</name>
    <name evidence="15" type="ORF">N8A98_04615</name>
</gene>
<evidence type="ECO:0000256" key="12">
    <source>
        <dbReference type="HAMAP-Rule" id="MF_00138"/>
    </source>
</evidence>
<evidence type="ECO:0000313" key="15">
    <source>
        <dbReference type="EMBL" id="UXN70480.1"/>
    </source>
</evidence>
<dbReference type="GO" id="GO:0004637">
    <property type="term" value="F:phosphoribosylamine-glycine ligase activity"/>
    <property type="evidence" value="ECO:0007669"/>
    <property type="project" value="UniProtKB-EC"/>
</dbReference>
<dbReference type="Gene3D" id="3.30.1490.20">
    <property type="entry name" value="ATP-grasp fold, A domain"/>
    <property type="match status" value="1"/>
</dbReference>
<dbReference type="InterPro" id="IPR000115">
    <property type="entry name" value="PRibGlycinamide_synth"/>
</dbReference>
<dbReference type="SUPFAM" id="SSF56059">
    <property type="entry name" value="Glutathione synthetase ATP-binding domain-like"/>
    <property type="match status" value="1"/>
</dbReference>
<dbReference type="Gene3D" id="3.30.470.20">
    <property type="entry name" value="ATP-grasp fold, B domain"/>
    <property type="match status" value="1"/>
</dbReference>
<evidence type="ECO:0000256" key="8">
    <source>
        <dbReference type="ARBA" id="ARBA00022840"/>
    </source>
</evidence>
<evidence type="ECO:0000256" key="6">
    <source>
        <dbReference type="ARBA" id="ARBA00022741"/>
    </source>
</evidence>
<dbReference type="HAMAP" id="MF_00138">
    <property type="entry name" value="GARS"/>
    <property type="match status" value="1"/>
</dbReference>
<dbReference type="InterPro" id="IPR016185">
    <property type="entry name" value="PreATP-grasp_dom_sf"/>
</dbReference>
<protein>
    <recommendedName>
        <fullName evidence="4 12">Phosphoribosylamine--glycine ligase</fullName>
        <ecNumber evidence="4 12">6.3.4.13</ecNumber>
    </recommendedName>
    <alternativeName>
        <fullName evidence="12">GARS</fullName>
    </alternativeName>
    <alternativeName>
        <fullName evidence="10 12">Glycinamide ribonucleotide synthetase</fullName>
    </alternativeName>
    <alternativeName>
        <fullName evidence="11 12">Phosphoribosylglycinamide synthetase</fullName>
    </alternativeName>
</protein>
<dbReference type="PANTHER" id="PTHR43472">
    <property type="entry name" value="PHOSPHORIBOSYLAMINE--GLYCINE LIGASE"/>
    <property type="match status" value="1"/>
</dbReference>
<dbReference type="PROSITE" id="PS00184">
    <property type="entry name" value="GARS"/>
    <property type="match status" value="1"/>
</dbReference>
<reference evidence="15 16" key="1">
    <citation type="submission" date="2022-09" db="EMBL/GenBank/DDBJ databases">
        <title>Interaction between co-microsymbionts with complementary sets of symbiotic genes in legume-rhizobium systems.</title>
        <authorList>
            <person name="Safronova V."/>
            <person name="Sazanova A."/>
            <person name="Afonin A."/>
            <person name="Chirak E."/>
        </authorList>
    </citation>
    <scope>NUCLEOTIDE SEQUENCE [LARGE SCALE GENOMIC DNA]</scope>
    <source>
        <strain evidence="15 16">A18/4-1</strain>
    </source>
</reference>
<dbReference type="InterPro" id="IPR037123">
    <property type="entry name" value="PRibGlycinamide_synth_C_sf"/>
</dbReference>
<keyword evidence="5 12" id="KW-0436">Ligase</keyword>
<dbReference type="PROSITE" id="PS50975">
    <property type="entry name" value="ATP_GRASP"/>
    <property type="match status" value="1"/>
</dbReference>